<name>A0A0P7C8A6_PSEPU</name>
<accession>A0A0P7C8A6</accession>
<comment type="catalytic activity">
    <reaction evidence="1">
        <text>dTDP-4-dehydro-6-deoxy-alpha-D-glucose = dTDP-4-dehydro-beta-L-rhamnose</text>
        <dbReference type="Rhea" id="RHEA:16969"/>
        <dbReference type="ChEBI" id="CHEBI:57649"/>
        <dbReference type="ChEBI" id="CHEBI:62830"/>
        <dbReference type="EC" id="5.1.3.13"/>
    </reaction>
</comment>
<evidence type="ECO:0000256" key="7">
    <source>
        <dbReference type="ARBA" id="ARBA00033311"/>
    </source>
</evidence>
<dbReference type="InterPro" id="IPR011051">
    <property type="entry name" value="RmlC_Cupin_sf"/>
</dbReference>
<dbReference type="Gene3D" id="2.60.120.10">
    <property type="entry name" value="Jelly Rolls"/>
    <property type="match status" value="1"/>
</dbReference>
<dbReference type="GO" id="GO:0008830">
    <property type="term" value="F:dTDP-4-dehydrorhamnose 3,5-epimerase activity"/>
    <property type="evidence" value="ECO:0007669"/>
    <property type="project" value="UniProtKB-EC"/>
</dbReference>
<evidence type="ECO:0000313" key="10">
    <source>
        <dbReference type="EMBL" id="KPM62418.1"/>
    </source>
</evidence>
<evidence type="ECO:0000313" key="11">
    <source>
        <dbReference type="Proteomes" id="UP000050437"/>
    </source>
</evidence>
<dbReference type="AlphaFoldDB" id="A0A0P7C8A6"/>
<protein>
    <recommendedName>
        <fullName evidence="4">dTDP-4-dehydrorhamnose 3,5-epimerase</fullName>
        <ecNumber evidence="3">5.1.3.13</ecNumber>
    </recommendedName>
    <alternativeName>
        <fullName evidence="6">Thymidine diphospho-4-keto-rhamnose 3,5-epimerase</fullName>
    </alternativeName>
    <alternativeName>
        <fullName evidence="5">dTDP-4-keto-6-deoxyglucose 3,5-epimerase</fullName>
    </alternativeName>
    <alternativeName>
        <fullName evidence="7">dTDP-6-deoxy-D-xylo-4-hexulose 3,5-epimerase</fullName>
    </alternativeName>
</protein>
<evidence type="ECO:0000256" key="2">
    <source>
        <dbReference type="ARBA" id="ARBA00001997"/>
    </source>
</evidence>
<feature type="active site" description="Proton donor" evidence="8">
    <location>
        <position position="135"/>
    </location>
</feature>
<feature type="site" description="Participates in a stacking interaction with the thymidine ring of dTDP-4-oxo-6-deoxyglucose" evidence="9">
    <location>
        <position position="141"/>
    </location>
</feature>
<proteinExistence type="predicted"/>
<dbReference type="InterPro" id="IPR014710">
    <property type="entry name" value="RmlC-like_jellyroll"/>
</dbReference>
<reference evidence="10 11" key="1">
    <citation type="submission" date="2015-10" db="EMBL/GenBank/DDBJ databases">
        <title>Pseudomonas putida clinical strains.</title>
        <authorList>
            <person name="Molina L."/>
            <person name="Udaondo Z."/>
        </authorList>
    </citation>
    <scope>NUCLEOTIDE SEQUENCE [LARGE SCALE GENOMIC DNA]</scope>
    <source>
        <strain evidence="10 11">HB13667</strain>
    </source>
</reference>
<evidence type="ECO:0000256" key="9">
    <source>
        <dbReference type="PIRSR" id="PIRSR600888-3"/>
    </source>
</evidence>
<evidence type="ECO:0000256" key="4">
    <source>
        <dbReference type="ARBA" id="ARBA00019595"/>
    </source>
</evidence>
<evidence type="ECO:0000256" key="6">
    <source>
        <dbReference type="ARBA" id="ARBA00031424"/>
    </source>
</evidence>
<dbReference type="GO" id="GO:0019305">
    <property type="term" value="P:dTDP-rhamnose biosynthetic process"/>
    <property type="evidence" value="ECO:0007669"/>
    <property type="project" value="TreeGrafter"/>
</dbReference>
<dbReference type="Pfam" id="PF00908">
    <property type="entry name" value="dTDP_sugar_isom"/>
    <property type="match status" value="1"/>
</dbReference>
<evidence type="ECO:0000256" key="8">
    <source>
        <dbReference type="PIRSR" id="PIRSR600888-1"/>
    </source>
</evidence>
<dbReference type="InterPro" id="IPR000888">
    <property type="entry name" value="RmlC-like"/>
</dbReference>
<gene>
    <name evidence="10" type="ORF">HB13667_17370</name>
</gene>
<comment type="caution">
    <text evidence="10">The sequence shown here is derived from an EMBL/GenBank/DDBJ whole genome shotgun (WGS) entry which is preliminary data.</text>
</comment>
<dbReference type="GeneID" id="92659533"/>
<dbReference type="GO" id="GO:0000271">
    <property type="term" value="P:polysaccharide biosynthetic process"/>
    <property type="evidence" value="ECO:0007669"/>
    <property type="project" value="TreeGrafter"/>
</dbReference>
<dbReference type="CDD" id="cd00438">
    <property type="entry name" value="cupin_RmlC"/>
    <property type="match status" value="1"/>
</dbReference>
<sequence length="186" mass="20775">MSEYTLHPLPLQGLARVDHRRHEDARGAFSRLYCEGSLERFGAPFHIRQINCSLTRGRGSVRGLHYQVGPQPESKYITCLQGEVWDVVVDLRADSPTFLQWHAEHLKAGEGNSLLVPAGFAHGFQALSDDAELLYLHSADYAPEHEGGLSVLDPRLAIAWPLPVINLSARDEMHPWLDSRFTGVTV</sequence>
<comment type="function">
    <text evidence="2">Catalyzes the epimerization of the C3' and C5'positions of dTDP-6-deoxy-D-xylo-4-hexulose, forming dTDP-6-deoxy-L-lyxo-4-hexulose.</text>
</comment>
<dbReference type="EC" id="5.1.3.13" evidence="3"/>
<dbReference type="Proteomes" id="UP000050437">
    <property type="component" value="Unassembled WGS sequence"/>
</dbReference>
<evidence type="ECO:0000256" key="1">
    <source>
        <dbReference type="ARBA" id="ARBA00001298"/>
    </source>
</evidence>
<evidence type="ECO:0000256" key="5">
    <source>
        <dbReference type="ARBA" id="ARBA00029758"/>
    </source>
</evidence>
<dbReference type="PANTHER" id="PTHR21047">
    <property type="entry name" value="DTDP-6-DEOXY-D-GLUCOSE-3,5 EPIMERASE"/>
    <property type="match status" value="1"/>
</dbReference>
<dbReference type="SUPFAM" id="SSF51182">
    <property type="entry name" value="RmlC-like cupins"/>
    <property type="match status" value="1"/>
</dbReference>
<dbReference type="PANTHER" id="PTHR21047:SF2">
    <property type="entry name" value="THYMIDINE DIPHOSPHO-4-KETO-RHAMNOSE 3,5-EPIMERASE"/>
    <property type="match status" value="1"/>
</dbReference>
<evidence type="ECO:0000256" key="3">
    <source>
        <dbReference type="ARBA" id="ARBA00012098"/>
    </source>
</evidence>
<dbReference type="RefSeq" id="WP_054573097.1">
    <property type="nucleotide sequence ID" value="NZ_LKKS01000106.1"/>
</dbReference>
<organism evidence="10 11">
    <name type="scientific">Pseudomonas putida</name>
    <name type="common">Arthrobacter siderocapsulatus</name>
    <dbReference type="NCBI Taxonomy" id="303"/>
    <lineage>
        <taxon>Bacteria</taxon>
        <taxon>Pseudomonadati</taxon>
        <taxon>Pseudomonadota</taxon>
        <taxon>Gammaproteobacteria</taxon>
        <taxon>Pseudomonadales</taxon>
        <taxon>Pseudomonadaceae</taxon>
        <taxon>Pseudomonas</taxon>
    </lineage>
</organism>
<dbReference type="GO" id="GO:0005829">
    <property type="term" value="C:cytosol"/>
    <property type="evidence" value="ECO:0007669"/>
    <property type="project" value="TreeGrafter"/>
</dbReference>
<dbReference type="EMBL" id="LKKS01000106">
    <property type="protein sequence ID" value="KPM62418.1"/>
    <property type="molecule type" value="Genomic_DNA"/>
</dbReference>
<feature type="active site" description="Proton acceptor" evidence="8">
    <location>
        <position position="65"/>
    </location>
</feature>